<protein>
    <submittedName>
        <fullName evidence="3">CELR2 protein</fullName>
    </submittedName>
</protein>
<dbReference type="Proteomes" id="UP000095280">
    <property type="component" value="Unplaced"/>
</dbReference>
<keyword evidence="2" id="KW-1185">Reference proteome</keyword>
<name>A0A1I8HPY5_9PLAT</name>
<evidence type="ECO:0000313" key="3">
    <source>
        <dbReference type="WBParaSite" id="maker-uti_cns_0007364-snap-gene-0.3-mRNA-1"/>
    </source>
</evidence>
<dbReference type="WBParaSite" id="maker-uti_cns_0007364-snap-gene-0.3-mRNA-1">
    <property type="protein sequence ID" value="maker-uti_cns_0007364-snap-gene-0.3-mRNA-1"/>
    <property type="gene ID" value="maker-uti_cns_0007364-snap-gene-0.3"/>
</dbReference>
<evidence type="ECO:0000313" key="2">
    <source>
        <dbReference type="Proteomes" id="UP000095280"/>
    </source>
</evidence>
<dbReference type="AlphaFoldDB" id="A0A1I8HPY5"/>
<feature type="region of interest" description="Disordered" evidence="1">
    <location>
        <begin position="42"/>
        <end position="69"/>
    </location>
</feature>
<evidence type="ECO:0000256" key="1">
    <source>
        <dbReference type="SAM" id="MobiDB-lite"/>
    </source>
</evidence>
<organism evidence="2 3">
    <name type="scientific">Macrostomum lignano</name>
    <dbReference type="NCBI Taxonomy" id="282301"/>
    <lineage>
        <taxon>Eukaryota</taxon>
        <taxon>Metazoa</taxon>
        <taxon>Spiralia</taxon>
        <taxon>Lophotrochozoa</taxon>
        <taxon>Platyhelminthes</taxon>
        <taxon>Rhabditophora</taxon>
        <taxon>Macrostomorpha</taxon>
        <taxon>Macrostomida</taxon>
        <taxon>Macrostomidae</taxon>
        <taxon>Macrostomum</taxon>
    </lineage>
</organism>
<accession>A0A1I8HPY5</accession>
<reference evidence="3" key="1">
    <citation type="submission" date="2016-11" db="UniProtKB">
        <authorList>
            <consortium name="WormBaseParasite"/>
        </authorList>
    </citation>
    <scope>IDENTIFICATION</scope>
</reference>
<proteinExistence type="predicted"/>
<sequence>SATAMSATRRLRRPCQPDSRSLQAAICNLYLPTLWAPAAAQPPDLLSSSNSAEQQQQPPPSASASKSVAKNFLSEHGNLVNLDSLLVRRIGGRWHKSIRIGAGRGQPVRKLRPGLSWSAHSGRVTAAAAAASLQHVP</sequence>
<feature type="compositionally biased region" description="Low complexity" evidence="1">
    <location>
        <begin position="47"/>
        <end position="67"/>
    </location>
</feature>